<evidence type="ECO:0000256" key="1">
    <source>
        <dbReference type="SAM" id="MobiDB-lite"/>
    </source>
</evidence>
<accession>B9T9N3</accession>
<dbReference type="InParanoid" id="B9T9N3"/>
<gene>
    <name evidence="2" type="ORF">RCOM_2072730</name>
    <name evidence="3" type="ORF">RCOM_2087500</name>
</gene>
<dbReference type="AlphaFoldDB" id="B9T9N3"/>
<dbReference type="EMBL" id="EQ975410">
    <property type="protein sequence ID" value="EEF27429.1"/>
    <property type="molecule type" value="Genomic_DNA"/>
</dbReference>
<reference evidence="3" key="1">
    <citation type="submission" date="2008-10" db="EMBL/GenBank/DDBJ databases">
        <authorList>
            <person name="Chan A."/>
            <person name="Puiu D."/>
            <person name="Melake A."/>
            <person name="Orvis J."/>
            <person name="Zhao Q."/>
            <person name="Wortman J."/>
            <person name="Utterback T."/>
            <person name="Rosovitz M.J."/>
            <person name="Inman J.M."/>
            <person name="Amedeo P."/>
            <person name="Schobel S."/>
            <person name="Galinsky K."/>
            <person name="Fraser C."/>
            <person name="Ravel J."/>
            <person name="Rabinowicz P."/>
        </authorList>
    </citation>
    <scope>NUCLEOTIDE SEQUENCE [LARGE SCALE GENOMIC DNA]</scope>
</reference>
<evidence type="ECO:0000313" key="4">
    <source>
        <dbReference type="Proteomes" id="UP000008311"/>
    </source>
</evidence>
<keyword evidence="4" id="KW-1185">Reference proteome</keyword>
<sequence length="85" mass="9204">MSAQVDGSLCSVKVGTERVFPKDRNYAIQSIFSFRGKARAAIAIQGVESEPVEQRTKSNSKSYANALIPSPKPKEDKSGGKSFIL</sequence>
<feature type="region of interest" description="Disordered" evidence="1">
    <location>
        <begin position="48"/>
        <end position="85"/>
    </location>
</feature>
<reference evidence="4" key="2">
    <citation type="journal article" date="2010" name="Nat. Biotechnol.">
        <title>Draft genome sequence of the oilseed species Ricinus communis.</title>
        <authorList>
            <person name="Chan A.P."/>
            <person name="Crabtree J."/>
            <person name="Zhao Q."/>
            <person name="Lorenzi H."/>
            <person name="Orvis J."/>
            <person name="Puiu D."/>
            <person name="Melake-Berhan A."/>
            <person name="Jones K.M."/>
            <person name="Redman J."/>
            <person name="Chen G."/>
            <person name="Cahoon E.B."/>
            <person name="Gedil M."/>
            <person name="Stanke M."/>
            <person name="Haas B.J."/>
            <person name="Wortman J.R."/>
            <person name="Fraser-Liggett C.M."/>
            <person name="Ravel J."/>
            <person name="Rabinowicz P.D."/>
        </authorList>
    </citation>
    <scope>NUCLEOTIDE SEQUENCE [LARGE SCALE GENOMIC DNA]</scope>
    <source>
        <strain evidence="4">cv. Hale</strain>
    </source>
</reference>
<evidence type="ECO:0000313" key="2">
    <source>
        <dbReference type="EMBL" id="EEF27259.1"/>
    </source>
</evidence>
<dbReference type="Proteomes" id="UP000008311">
    <property type="component" value="Unassembled WGS sequence"/>
</dbReference>
<protein>
    <submittedName>
        <fullName evidence="3">Uncharacterized protein</fullName>
    </submittedName>
</protein>
<proteinExistence type="predicted"/>
<name>B9T9N3_RICCO</name>
<evidence type="ECO:0000313" key="3">
    <source>
        <dbReference type="EMBL" id="EEF27429.1"/>
    </source>
</evidence>
<dbReference type="EMBL" id="EQ975568">
    <property type="protein sequence ID" value="EEF27259.1"/>
    <property type="molecule type" value="Genomic_DNA"/>
</dbReference>
<organism evidence="4">
    <name type="scientific">Ricinus communis</name>
    <name type="common">Castor bean</name>
    <dbReference type="NCBI Taxonomy" id="3988"/>
    <lineage>
        <taxon>Eukaryota</taxon>
        <taxon>Viridiplantae</taxon>
        <taxon>Streptophyta</taxon>
        <taxon>Embryophyta</taxon>
        <taxon>Tracheophyta</taxon>
        <taxon>Spermatophyta</taxon>
        <taxon>Magnoliopsida</taxon>
        <taxon>eudicotyledons</taxon>
        <taxon>Gunneridae</taxon>
        <taxon>Pentapetalae</taxon>
        <taxon>rosids</taxon>
        <taxon>fabids</taxon>
        <taxon>Malpighiales</taxon>
        <taxon>Euphorbiaceae</taxon>
        <taxon>Acalyphoideae</taxon>
        <taxon>Acalypheae</taxon>
        <taxon>Ricinus</taxon>
    </lineage>
</organism>